<comment type="function">
    <text evidence="9">Part of the tripartite ATP-independent periplasmic (TRAP) transport system.</text>
</comment>
<comment type="caution">
    <text evidence="11">The sequence shown here is derived from an EMBL/GenBank/DDBJ whole genome shotgun (WGS) entry which is preliminary data.</text>
</comment>
<dbReference type="Proteomes" id="UP000295678">
    <property type="component" value="Unassembled WGS sequence"/>
</dbReference>
<evidence type="ECO:0000256" key="2">
    <source>
        <dbReference type="ARBA" id="ARBA00022448"/>
    </source>
</evidence>
<protein>
    <recommendedName>
        <fullName evidence="9">TRAP transporter small permease protein</fullName>
    </recommendedName>
</protein>
<evidence type="ECO:0000256" key="1">
    <source>
        <dbReference type="ARBA" id="ARBA00004429"/>
    </source>
</evidence>
<dbReference type="GO" id="GO:0015740">
    <property type="term" value="P:C4-dicarboxylate transport"/>
    <property type="evidence" value="ECO:0007669"/>
    <property type="project" value="TreeGrafter"/>
</dbReference>
<dbReference type="Pfam" id="PF04290">
    <property type="entry name" value="DctQ"/>
    <property type="match status" value="1"/>
</dbReference>
<comment type="similarity">
    <text evidence="8 9">Belongs to the TRAP transporter small permease family.</text>
</comment>
<evidence type="ECO:0000256" key="4">
    <source>
        <dbReference type="ARBA" id="ARBA00022519"/>
    </source>
</evidence>
<proteinExistence type="inferred from homology"/>
<dbReference type="InterPro" id="IPR055348">
    <property type="entry name" value="DctQ"/>
</dbReference>
<evidence type="ECO:0000259" key="10">
    <source>
        <dbReference type="Pfam" id="PF04290"/>
    </source>
</evidence>
<reference evidence="11 12" key="1">
    <citation type="submission" date="2019-03" db="EMBL/GenBank/DDBJ databases">
        <title>Genomic Encyclopedia of Type Strains, Phase IV (KMG-IV): sequencing the most valuable type-strain genomes for metagenomic binning, comparative biology and taxonomic classification.</title>
        <authorList>
            <person name="Goeker M."/>
        </authorList>
    </citation>
    <scope>NUCLEOTIDE SEQUENCE [LARGE SCALE GENOMIC DNA]</scope>
    <source>
        <strain evidence="11 12">DSM 19345</strain>
    </source>
</reference>
<keyword evidence="2 9" id="KW-0813">Transport</keyword>
<evidence type="ECO:0000256" key="8">
    <source>
        <dbReference type="ARBA" id="ARBA00038436"/>
    </source>
</evidence>
<accession>A0A4R3M808</accession>
<sequence>MSEPTRPHREPFIAFDRLLADIAGVALFGMMLLTVVSSAGRFLFSLPIPDMEAIAEMLLVAVVFLGFAYTQATRQHVEVTLFTDRLPARVIRRFVWFGCLVGLIGFGVLAYAMGVGAHRAYATGDAYLGVNKIVTWPARAIAVVGIAALIVRLVLDLTIARYRAHEEVVSPTDKPQTYE</sequence>
<keyword evidence="6 9" id="KW-1133">Transmembrane helix</keyword>
<feature type="transmembrane region" description="Helical" evidence="9">
    <location>
        <begin position="12"/>
        <end position="33"/>
    </location>
</feature>
<keyword evidence="3" id="KW-1003">Cell membrane</keyword>
<keyword evidence="7 9" id="KW-0472">Membrane</keyword>
<feature type="transmembrane region" description="Helical" evidence="9">
    <location>
        <begin position="53"/>
        <end position="73"/>
    </location>
</feature>
<name>A0A4R3M808_9HYPH</name>
<dbReference type="PANTHER" id="PTHR35011">
    <property type="entry name" value="2,3-DIKETO-L-GULONATE TRAP TRANSPORTER SMALL PERMEASE PROTEIN YIAM"/>
    <property type="match status" value="1"/>
</dbReference>
<dbReference type="GO" id="GO:0022857">
    <property type="term" value="F:transmembrane transporter activity"/>
    <property type="evidence" value="ECO:0007669"/>
    <property type="project" value="UniProtKB-UniRule"/>
</dbReference>
<evidence type="ECO:0000313" key="11">
    <source>
        <dbReference type="EMBL" id="TCT08429.1"/>
    </source>
</evidence>
<keyword evidence="4 9" id="KW-0997">Cell inner membrane</keyword>
<feature type="transmembrane region" description="Helical" evidence="9">
    <location>
        <begin position="94"/>
        <end position="113"/>
    </location>
</feature>
<evidence type="ECO:0000256" key="6">
    <source>
        <dbReference type="ARBA" id="ARBA00022989"/>
    </source>
</evidence>
<comment type="subcellular location">
    <subcellularLocation>
        <location evidence="1 9">Cell inner membrane</location>
        <topology evidence="1 9">Multi-pass membrane protein</topology>
    </subcellularLocation>
</comment>
<dbReference type="AlphaFoldDB" id="A0A4R3M808"/>
<keyword evidence="5 9" id="KW-0812">Transmembrane</keyword>
<organism evidence="11 12">
    <name type="scientific">Tepidamorphus gemmatus</name>
    <dbReference type="NCBI Taxonomy" id="747076"/>
    <lineage>
        <taxon>Bacteria</taxon>
        <taxon>Pseudomonadati</taxon>
        <taxon>Pseudomonadota</taxon>
        <taxon>Alphaproteobacteria</taxon>
        <taxon>Hyphomicrobiales</taxon>
        <taxon>Tepidamorphaceae</taxon>
        <taxon>Tepidamorphus</taxon>
    </lineage>
</organism>
<dbReference type="PANTHER" id="PTHR35011:SF10">
    <property type="entry name" value="TRAP TRANSPORTER SMALL PERMEASE PROTEIN"/>
    <property type="match status" value="1"/>
</dbReference>
<dbReference type="EMBL" id="SMAK01000009">
    <property type="protein sequence ID" value="TCT08429.1"/>
    <property type="molecule type" value="Genomic_DNA"/>
</dbReference>
<dbReference type="InterPro" id="IPR007387">
    <property type="entry name" value="TRAP_DctQ"/>
</dbReference>
<evidence type="ECO:0000256" key="7">
    <source>
        <dbReference type="ARBA" id="ARBA00023136"/>
    </source>
</evidence>
<dbReference type="RefSeq" id="WP_132807352.1">
    <property type="nucleotide sequence ID" value="NZ_SMAK01000009.1"/>
</dbReference>
<evidence type="ECO:0000256" key="3">
    <source>
        <dbReference type="ARBA" id="ARBA00022475"/>
    </source>
</evidence>
<feature type="domain" description="Tripartite ATP-independent periplasmic transporters DctQ component" evidence="10">
    <location>
        <begin position="30"/>
        <end position="157"/>
    </location>
</feature>
<feature type="transmembrane region" description="Helical" evidence="9">
    <location>
        <begin position="133"/>
        <end position="155"/>
    </location>
</feature>
<gene>
    <name evidence="11" type="ORF">EDC22_109105</name>
</gene>
<evidence type="ECO:0000256" key="5">
    <source>
        <dbReference type="ARBA" id="ARBA00022692"/>
    </source>
</evidence>
<evidence type="ECO:0000313" key="12">
    <source>
        <dbReference type="Proteomes" id="UP000295678"/>
    </source>
</evidence>
<dbReference type="GO" id="GO:0005886">
    <property type="term" value="C:plasma membrane"/>
    <property type="evidence" value="ECO:0007669"/>
    <property type="project" value="UniProtKB-SubCell"/>
</dbReference>
<dbReference type="OrthoDB" id="7866592at2"/>
<comment type="subunit">
    <text evidence="9">The complex comprises the extracytoplasmic solute receptor protein and the two transmembrane proteins.</text>
</comment>
<evidence type="ECO:0000256" key="9">
    <source>
        <dbReference type="RuleBase" id="RU369079"/>
    </source>
</evidence>
<keyword evidence="12" id="KW-1185">Reference proteome</keyword>